<dbReference type="EMBL" id="UINC01130281">
    <property type="protein sequence ID" value="SVD11251.1"/>
    <property type="molecule type" value="Genomic_DNA"/>
</dbReference>
<organism evidence="3">
    <name type="scientific">marine metagenome</name>
    <dbReference type="NCBI Taxonomy" id="408172"/>
    <lineage>
        <taxon>unclassified sequences</taxon>
        <taxon>metagenomes</taxon>
        <taxon>ecological metagenomes</taxon>
    </lineage>
</organism>
<sequence>YRLVREKVRPRYARRAVGIAFQAVRESYGYLKEKVRLLGGLSRAALLRGAAAEASWRANQKVRSRDASSRYSPDVYVRLLSIPAVIGAVVCFVMWINSIPSSTCYVEVEGGRRVKCPQTDVAGFFQASIALIGLAVVLLIVGAVMDTRPGKWERSFGWIGVLAVLQQGDQQLRQGASGASRPGRTHWTRNTSPASTTGQQSWNTQQTQQGGYGSSQEANQSDRTGRQCDMPGCTNPGVRWHGTTCYCGIHIRAITGQ</sequence>
<keyword evidence="2" id="KW-0472">Membrane</keyword>
<feature type="transmembrane region" description="Helical" evidence="2">
    <location>
        <begin position="124"/>
        <end position="145"/>
    </location>
</feature>
<gene>
    <name evidence="3" type="ORF">METZ01_LOCUS364105</name>
</gene>
<feature type="compositionally biased region" description="Low complexity" evidence="1">
    <location>
        <begin position="196"/>
        <end position="209"/>
    </location>
</feature>
<keyword evidence="2" id="KW-1133">Transmembrane helix</keyword>
<name>A0A382SQT9_9ZZZZ</name>
<feature type="non-terminal residue" evidence="3">
    <location>
        <position position="1"/>
    </location>
</feature>
<evidence type="ECO:0000313" key="3">
    <source>
        <dbReference type="EMBL" id="SVD11251.1"/>
    </source>
</evidence>
<feature type="transmembrane region" description="Helical" evidence="2">
    <location>
        <begin position="75"/>
        <end position="96"/>
    </location>
</feature>
<reference evidence="3" key="1">
    <citation type="submission" date="2018-05" db="EMBL/GenBank/DDBJ databases">
        <authorList>
            <person name="Lanie J.A."/>
            <person name="Ng W.-L."/>
            <person name="Kazmierczak K.M."/>
            <person name="Andrzejewski T.M."/>
            <person name="Davidsen T.M."/>
            <person name="Wayne K.J."/>
            <person name="Tettelin H."/>
            <person name="Glass J.I."/>
            <person name="Rusch D."/>
            <person name="Podicherti R."/>
            <person name="Tsui H.-C.T."/>
            <person name="Winkler M.E."/>
        </authorList>
    </citation>
    <scope>NUCLEOTIDE SEQUENCE</scope>
</reference>
<dbReference type="AlphaFoldDB" id="A0A382SQT9"/>
<keyword evidence="2" id="KW-0812">Transmembrane</keyword>
<proteinExistence type="predicted"/>
<accession>A0A382SQT9</accession>
<protein>
    <submittedName>
        <fullName evidence="3">Uncharacterized protein</fullName>
    </submittedName>
</protein>
<evidence type="ECO:0000256" key="2">
    <source>
        <dbReference type="SAM" id="Phobius"/>
    </source>
</evidence>
<feature type="region of interest" description="Disordered" evidence="1">
    <location>
        <begin position="173"/>
        <end position="233"/>
    </location>
</feature>
<evidence type="ECO:0000256" key="1">
    <source>
        <dbReference type="SAM" id="MobiDB-lite"/>
    </source>
</evidence>